<evidence type="ECO:0000313" key="1">
    <source>
        <dbReference type="EMBL" id="PHM38776.1"/>
    </source>
</evidence>
<sequence length="45" mass="5064">MTDKDFNISINQRETVYQADPTLLFNQLCNNRSATLLLESAACLS</sequence>
<dbReference type="EMBL" id="NIBU01000001">
    <property type="protein sequence ID" value="PHM38776.1"/>
    <property type="molecule type" value="Genomic_DNA"/>
</dbReference>
<keyword evidence="1" id="KW-0456">Lyase</keyword>
<name>A0ABX4LC26_9GAMM</name>
<dbReference type="RefSeq" id="WP_169923506.1">
    <property type="nucleotide sequence ID" value="NZ_CAWNQC010000001.1"/>
</dbReference>
<dbReference type="EC" id="4.1.3.27" evidence="1"/>
<proteinExistence type="predicted"/>
<reference evidence="1 2" key="1">
    <citation type="journal article" date="2017" name="Nat. Microbiol.">
        <title>Natural product diversity associated with the nematode symbionts Photorhabdus and Xenorhabdus.</title>
        <authorList>
            <person name="Tobias N.J."/>
            <person name="Wolff H."/>
            <person name="Djahanschiri B."/>
            <person name="Grundmann F."/>
            <person name="Kronenwerth M."/>
            <person name="Shi Y.M."/>
            <person name="Simonyi S."/>
            <person name="Grun P."/>
            <person name="Shapiro-Ilan D."/>
            <person name="Pidot S.J."/>
            <person name="Stinear T.P."/>
            <person name="Ebersberger I."/>
            <person name="Bode H.B."/>
        </authorList>
    </citation>
    <scope>NUCLEOTIDE SEQUENCE [LARGE SCALE GENOMIC DNA]</scope>
    <source>
        <strain evidence="1 2">DSM 16336</strain>
    </source>
</reference>
<protein>
    <submittedName>
        <fullName evidence="1">Anthranilate synthase component I</fullName>
        <ecNumber evidence="1">4.1.3.27</ecNumber>
    </submittedName>
</protein>
<accession>A0ABX4LC26</accession>
<gene>
    <name evidence="1" type="ORF">Xinn_00061</name>
</gene>
<keyword evidence="2" id="KW-1185">Reference proteome</keyword>
<dbReference type="GO" id="GO:0004049">
    <property type="term" value="F:anthranilate synthase activity"/>
    <property type="evidence" value="ECO:0007669"/>
    <property type="project" value="UniProtKB-EC"/>
</dbReference>
<dbReference type="Proteomes" id="UP000224871">
    <property type="component" value="Unassembled WGS sequence"/>
</dbReference>
<evidence type="ECO:0000313" key="2">
    <source>
        <dbReference type="Proteomes" id="UP000224871"/>
    </source>
</evidence>
<organism evidence="1 2">
    <name type="scientific">Xenorhabdus innexi</name>
    <dbReference type="NCBI Taxonomy" id="290109"/>
    <lineage>
        <taxon>Bacteria</taxon>
        <taxon>Pseudomonadati</taxon>
        <taxon>Pseudomonadota</taxon>
        <taxon>Gammaproteobacteria</taxon>
        <taxon>Enterobacterales</taxon>
        <taxon>Morganellaceae</taxon>
        <taxon>Xenorhabdus</taxon>
    </lineage>
</organism>
<comment type="caution">
    <text evidence="1">The sequence shown here is derived from an EMBL/GenBank/DDBJ whole genome shotgun (WGS) entry which is preliminary data.</text>
</comment>